<feature type="compositionally biased region" description="Basic and acidic residues" evidence="1">
    <location>
        <begin position="167"/>
        <end position="203"/>
    </location>
</feature>
<keyword evidence="3" id="KW-1185">Reference proteome</keyword>
<gene>
    <name evidence="2" type="ORF">CYNAS_LOCUS3894</name>
</gene>
<feature type="compositionally biased region" description="Basic residues" evidence="1">
    <location>
        <begin position="1"/>
        <end position="72"/>
    </location>
</feature>
<dbReference type="EMBL" id="CATQJL010000001">
    <property type="protein sequence ID" value="CAJ0591911.1"/>
    <property type="molecule type" value="Genomic_DNA"/>
</dbReference>
<feature type="compositionally biased region" description="Basic and acidic residues" evidence="1">
    <location>
        <begin position="98"/>
        <end position="119"/>
    </location>
</feature>
<feature type="compositionally biased region" description="Polar residues" evidence="1">
    <location>
        <begin position="221"/>
        <end position="233"/>
    </location>
</feature>
<feature type="compositionally biased region" description="Basic and acidic residues" evidence="1">
    <location>
        <begin position="134"/>
        <end position="145"/>
    </location>
</feature>
<name>A0AA36DQD9_CYLNA</name>
<proteinExistence type="predicted"/>
<sequence length="386" mass="43831">MRSRAKDKKVKERRKRSRKSKKGKKSKKEKSLPKIRKRSSKKSEKSKKKSSASKRKRSKDKARAGSRKKLSSPRRIPVERKKRKHWIEEEFLQQEGVQGEKLEHKKEPEAQEKEKRKSNEPVLPVMDTQQATSESKEKKKSDERMTGAVAPESPASLPPVPPPPADDYFRIKPAEGDKRRTDTEGLRDKIYGIKPEKPPERLKSSPPIQGTQEDKSGSKPKVSSQKESVSISITGLPAPAKVPAKKHETPELPTMGDRLRVNIDEILRLGAIMERRNMSTAKKASFEWIALNRTKVKEQPEAFSSHLISAVGDVRLEKSLACDALNVLMYQHTVTPDEYLRLCQHLETVQTITIGLLAQLLRTNTQYYSSLGSQRSDVLNMDAAYR</sequence>
<evidence type="ECO:0000313" key="2">
    <source>
        <dbReference type="EMBL" id="CAJ0591911.1"/>
    </source>
</evidence>
<accession>A0AA36DQD9</accession>
<evidence type="ECO:0000313" key="3">
    <source>
        <dbReference type="Proteomes" id="UP001176961"/>
    </source>
</evidence>
<feature type="compositionally biased region" description="Pro residues" evidence="1">
    <location>
        <begin position="156"/>
        <end position="165"/>
    </location>
</feature>
<organism evidence="2 3">
    <name type="scientific">Cylicocyclus nassatus</name>
    <name type="common">Nematode worm</name>
    <dbReference type="NCBI Taxonomy" id="53992"/>
    <lineage>
        <taxon>Eukaryota</taxon>
        <taxon>Metazoa</taxon>
        <taxon>Ecdysozoa</taxon>
        <taxon>Nematoda</taxon>
        <taxon>Chromadorea</taxon>
        <taxon>Rhabditida</taxon>
        <taxon>Rhabditina</taxon>
        <taxon>Rhabditomorpha</taxon>
        <taxon>Strongyloidea</taxon>
        <taxon>Strongylidae</taxon>
        <taxon>Cylicocyclus</taxon>
    </lineage>
</organism>
<evidence type="ECO:0000256" key="1">
    <source>
        <dbReference type="SAM" id="MobiDB-lite"/>
    </source>
</evidence>
<protein>
    <submittedName>
        <fullName evidence="2">Uncharacterized protein</fullName>
    </submittedName>
</protein>
<reference evidence="2" key="1">
    <citation type="submission" date="2023-07" db="EMBL/GenBank/DDBJ databases">
        <authorList>
            <consortium name="CYATHOMIX"/>
        </authorList>
    </citation>
    <scope>NUCLEOTIDE SEQUENCE</scope>
    <source>
        <strain evidence="2">N/A</strain>
    </source>
</reference>
<feature type="region of interest" description="Disordered" evidence="1">
    <location>
        <begin position="1"/>
        <end position="252"/>
    </location>
</feature>
<dbReference type="Proteomes" id="UP001176961">
    <property type="component" value="Unassembled WGS sequence"/>
</dbReference>
<comment type="caution">
    <text evidence="2">The sequence shown here is derived from an EMBL/GenBank/DDBJ whole genome shotgun (WGS) entry which is preliminary data.</text>
</comment>
<dbReference type="AlphaFoldDB" id="A0AA36DQD9"/>